<keyword evidence="13" id="KW-1185">Reference proteome</keyword>
<sequence length="341" mass="37678">MKIKKVLVTGGAGYIGSHTCVELLQEGYDVVCADNFVNSSPIAMDRVAQITGKTIPVHELDFCDYPAVKKFFTNETVDAVIHFAGHKAVGESVENPLKYYENNLLSLINLCKAMGKDIRKNLVFSSSATVYGFPDQLPIEEDSPVDSFNPYGRTKLFIEQILQDIWATDNAWNISILRYFNPVAAHPSGLIGEDPAGIPNNLMPYIAQVAIGRLERLRIFGADYDTPDGTGVRDFIHVVDLAKGHVAAMRKLETSPGLMVHNLGTGRGYSVLELVNTFAEVNNVQVPYEIVGRRPGDVAANYASTDKAKKELGWEAQCGIRQMVLDTWNWQSKNPNGYSFD</sequence>
<dbReference type="NCBIfam" id="NF007956">
    <property type="entry name" value="PRK10675.1"/>
    <property type="match status" value="1"/>
</dbReference>
<dbReference type="InterPro" id="IPR005886">
    <property type="entry name" value="UDP_G4E"/>
</dbReference>
<dbReference type="UniPathway" id="UPA00214"/>
<dbReference type="PANTHER" id="PTHR43725:SF47">
    <property type="entry name" value="UDP-GLUCOSE 4-EPIMERASE"/>
    <property type="match status" value="1"/>
</dbReference>
<dbReference type="KEGG" id="psel:GM415_02325"/>
<protein>
    <recommendedName>
        <fullName evidence="6 10">UDP-glucose 4-epimerase</fullName>
        <ecNumber evidence="5 10">5.1.3.2</ecNumber>
    </recommendedName>
</protein>
<reference evidence="12 13" key="1">
    <citation type="submission" date="2019-11" db="EMBL/GenBank/DDBJ databases">
        <authorList>
            <person name="Zheng R.K."/>
            <person name="Sun C.M."/>
        </authorList>
    </citation>
    <scope>NUCLEOTIDE SEQUENCE [LARGE SCALE GENOMIC DNA]</scope>
    <source>
        <strain evidence="12 13">SRB007</strain>
    </source>
</reference>
<evidence type="ECO:0000256" key="1">
    <source>
        <dbReference type="ARBA" id="ARBA00000083"/>
    </source>
</evidence>
<dbReference type="Gene3D" id="3.40.50.720">
    <property type="entry name" value="NAD(P)-binding Rossmann-like Domain"/>
    <property type="match status" value="1"/>
</dbReference>
<dbReference type="Gene3D" id="3.90.25.10">
    <property type="entry name" value="UDP-galactose 4-epimerase, domain 1"/>
    <property type="match status" value="1"/>
</dbReference>
<comment type="catalytic activity">
    <reaction evidence="1 10">
        <text>UDP-alpha-D-glucose = UDP-alpha-D-galactose</text>
        <dbReference type="Rhea" id="RHEA:22168"/>
        <dbReference type="ChEBI" id="CHEBI:58885"/>
        <dbReference type="ChEBI" id="CHEBI:66914"/>
        <dbReference type="EC" id="5.1.3.2"/>
    </reaction>
</comment>
<dbReference type="RefSeq" id="WP_158946230.1">
    <property type="nucleotide sequence ID" value="NZ_CP046400.1"/>
</dbReference>
<evidence type="ECO:0000256" key="2">
    <source>
        <dbReference type="ARBA" id="ARBA00001911"/>
    </source>
</evidence>
<name>A0A6I6JDD4_9BACT</name>
<evidence type="ECO:0000313" key="13">
    <source>
        <dbReference type="Proteomes" id="UP000428328"/>
    </source>
</evidence>
<evidence type="ECO:0000313" key="12">
    <source>
        <dbReference type="EMBL" id="QGY39018.1"/>
    </source>
</evidence>
<keyword evidence="9 10" id="KW-0413">Isomerase</keyword>
<dbReference type="GO" id="GO:0006012">
    <property type="term" value="P:galactose metabolic process"/>
    <property type="evidence" value="ECO:0007669"/>
    <property type="project" value="UniProtKB-UniPathway"/>
</dbReference>
<gene>
    <name evidence="12" type="primary">galE</name>
    <name evidence="12" type="ORF">GM415_02325</name>
</gene>
<comment type="subunit">
    <text evidence="10">Homodimer.</text>
</comment>
<keyword evidence="8" id="KW-0299">Galactose metabolism</keyword>
<dbReference type="Proteomes" id="UP000428328">
    <property type="component" value="Chromosome"/>
</dbReference>
<feature type="domain" description="NAD-dependent epimerase/dehydratase" evidence="11">
    <location>
        <begin position="6"/>
        <end position="256"/>
    </location>
</feature>
<evidence type="ECO:0000256" key="3">
    <source>
        <dbReference type="ARBA" id="ARBA00004947"/>
    </source>
</evidence>
<organism evidence="12 13">
    <name type="scientific">Pseudodesulfovibrio cashew</name>
    <dbReference type="NCBI Taxonomy" id="2678688"/>
    <lineage>
        <taxon>Bacteria</taxon>
        <taxon>Pseudomonadati</taxon>
        <taxon>Thermodesulfobacteriota</taxon>
        <taxon>Desulfovibrionia</taxon>
        <taxon>Desulfovibrionales</taxon>
        <taxon>Desulfovibrionaceae</taxon>
    </lineage>
</organism>
<evidence type="ECO:0000259" key="11">
    <source>
        <dbReference type="Pfam" id="PF01370"/>
    </source>
</evidence>
<dbReference type="CDD" id="cd05247">
    <property type="entry name" value="UDP_G4E_1_SDR_e"/>
    <property type="match status" value="1"/>
</dbReference>
<dbReference type="NCBIfam" id="TIGR01179">
    <property type="entry name" value="galE"/>
    <property type="match status" value="1"/>
</dbReference>
<evidence type="ECO:0000256" key="10">
    <source>
        <dbReference type="RuleBase" id="RU366046"/>
    </source>
</evidence>
<evidence type="ECO:0000256" key="8">
    <source>
        <dbReference type="ARBA" id="ARBA00023144"/>
    </source>
</evidence>
<dbReference type="GO" id="GO:0005829">
    <property type="term" value="C:cytosol"/>
    <property type="evidence" value="ECO:0007669"/>
    <property type="project" value="TreeGrafter"/>
</dbReference>
<evidence type="ECO:0000256" key="9">
    <source>
        <dbReference type="ARBA" id="ARBA00023235"/>
    </source>
</evidence>
<evidence type="ECO:0000256" key="7">
    <source>
        <dbReference type="ARBA" id="ARBA00023027"/>
    </source>
</evidence>
<dbReference type="PRINTS" id="PR01713">
    <property type="entry name" value="NUCEPIMERASE"/>
</dbReference>
<proteinExistence type="inferred from homology"/>
<evidence type="ECO:0000256" key="5">
    <source>
        <dbReference type="ARBA" id="ARBA00013189"/>
    </source>
</evidence>
<dbReference type="EMBL" id="CP046400">
    <property type="protein sequence ID" value="QGY39018.1"/>
    <property type="molecule type" value="Genomic_DNA"/>
</dbReference>
<dbReference type="PANTHER" id="PTHR43725">
    <property type="entry name" value="UDP-GLUCOSE 4-EPIMERASE"/>
    <property type="match status" value="1"/>
</dbReference>
<keyword evidence="10" id="KW-0119">Carbohydrate metabolism</keyword>
<evidence type="ECO:0000256" key="4">
    <source>
        <dbReference type="ARBA" id="ARBA00007637"/>
    </source>
</evidence>
<dbReference type="SUPFAM" id="SSF51735">
    <property type="entry name" value="NAD(P)-binding Rossmann-fold domains"/>
    <property type="match status" value="1"/>
</dbReference>
<evidence type="ECO:0000256" key="6">
    <source>
        <dbReference type="ARBA" id="ARBA00018569"/>
    </source>
</evidence>
<dbReference type="GO" id="GO:0003978">
    <property type="term" value="F:UDP-glucose 4-epimerase activity"/>
    <property type="evidence" value="ECO:0007669"/>
    <property type="project" value="UniProtKB-UniRule"/>
</dbReference>
<dbReference type="AlphaFoldDB" id="A0A6I6JDD4"/>
<comment type="cofactor">
    <cofactor evidence="2 10">
        <name>NAD(+)</name>
        <dbReference type="ChEBI" id="CHEBI:57540"/>
    </cofactor>
</comment>
<dbReference type="InterPro" id="IPR001509">
    <property type="entry name" value="Epimerase_deHydtase"/>
</dbReference>
<keyword evidence="7 10" id="KW-0520">NAD</keyword>
<dbReference type="EC" id="5.1.3.2" evidence="5 10"/>
<dbReference type="InterPro" id="IPR036291">
    <property type="entry name" value="NAD(P)-bd_dom_sf"/>
</dbReference>
<dbReference type="Pfam" id="PF01370">
    <property type="entry name" value="Epimerase"/>
    <property type="match status" value="1"/>
</dbReference>
<comment type="pathway">
    <text evidence="3 10">Carbohydrate metabolism; galactose metabolism.</text>
</comment>
<comment type="similarity">
    <text evidence="4 10">Belongs to the NAD(P)-dependent epimerase/dehydratase family.</text>
</comment>
<accession>A0A6I6JDD4</accession>